<keyword evidence="2" id="KW-0732">Signal</keyword>
<dbReference type="Proteomes" id="UP000823388">
    <property type="component" value="Chromosome 4N"/>
</dbReference>
<name>A0A8T0TA21_PANVG</name>
<comment type="caution">
    <text evidence="3">The sequence shown here is derived from an EMBL/GenBank/DDBJ whole genome shotgun (WGS) entry which is preliminary data.</text>
</comment>
<feature type="chain" id="PRO_5035816121" evidence="2">
    <location>
        <begin position="21"/>
        <end position="164"/>
    </location>
</feature>
<dbReference type="PANTHER" id="PTHR11802">
    <property type="entry name" value="SERINE PROTEASE FAMILY S10 SERINE CARBOXYPEPTIDASE"/>
    <property type="match status" value="1"/>
</dbReference>
<evidence type="ECO:0000313" key="3">
    <source>
        <dbReference type="EMBL" id="KAG2606458.1"/>
    </source>
</evidence>
<dbReference type="EMBL" id="CM029044">
    <property type="protein sequence ID" value="KAG2606458.1"/>
    <property type="molecule type" value="Genomic_DNA"/>
</dbReference>
<dbReference type="InterPro" id="IPR001563">
    <property type="entry name" value="Peptidase_S10"/>
</dbReference>
<dbReference type="GO" id="GO:0004185">
    <property type="term" value="F:serine-type carboxypeptidase activity"/>
    <property type="evidence" value="ECO:0007669"/>
    <property type="project" value="InterPro"/>
</dbReference>
<evidence type="ECO:0000256" key="2">
    <source>
        <dbReference type="SAM" id="SignalP"/>
    </source>
</evidence>
<evidence type="ECO:0000313" key="4">
    <source>
        <dbReference type="Proteomes" id="UP000823388"/>
    </source>
</evidence>
<dbReference type="InterPro" id="IPR029058">
    <property type="entry name" value="AB_hydrolase_fold"/>
</dbReference>
<evidence type="ECO:0000256" key="1">
    <source>
        <dbReference type="ARBA" id="ARBA00009431"/>
    </source>
</evidence>
<proteinExistence type="inferred from homology"/>
<dbReference type="Gene3D" id="3.40.50.1820">
    <property type="entry name" value="alpha/beta hydrolase"/>
    <property type="match status" value="1"/>
</dbReference>
<protein>
    <submittedName>
        <fullName evidence="3">Uncharacterized protein</fullName>
    </submittedName>
</protein>
<dbReference type="AlphaFoldDB" id="A0A8T0TA21"/>
<reference evidence="3" key="1">
    <citation type="submission" date="2020-05" db="EMBL/GenBank/DDBJ databases">
        <title>WGS assembly of Panicum virgatum.</title>
        <authorList>
            <person name="Lovell J.T."/>
            <person name="Jenkins J."/>
            <person name="Shu S."/>
            <person name="Juenger T.E."/>
            <person name="Schmutz J."/>
        </authorList>
    </citation>
    <scope>NUCLEOTIDE SEQUENCE</scope>
    <source>
        <strain evidence="3">AP13</strain>
    </source>
</reference>
<sequence>MKSHAIVALASLLCISKLYGDAANISDGTDDGTERWGYVEVRQKAYLFWYYYKSPHQVSSPEKPWPTILWLQGGPGGSGVGGGNFLEIGPLDVNLQTRNLTWLQKADLIFVDNPVGVGYSYVEDPSALTKTDLQVATDLTKLLKALSKEIPTLQSSPLFLVGES</sequence>
<dbReference type="GO" id="GO:0006508">
    <property type="term" value="P:proteolysis"/>
    <property type="evidence" value="ECO:0007669"/>
    <property type="project" value="InterPro"/>
</dbReference>
<dbReference type="PRINTS" id="PR00724">
    <property type="entry name" value="CRBOXYPTASEC"/>
</dbReference>
<comment type="similarity">
    <text evidence="1">Belongs to the peptidase S10 family.</text>
</comment>
<dbReference type="Pfam" id="PF00450">
    <property type="entry name" value="Peptidase_S10"/>
    <property type="match status" value="1"/>
</dbReference>
<dbReference type="PANTHER" id="PTHR11802:SF314">
    <property type="entry name" value="CARBOXYPEPTIDASE"/>
    <property type="match status" value="1"/>
</dbReference>
<dbReference type="SUPFAM" id="SSF53474">
    <property type="entry name" value="alpha/beta-Hydrolases"/>
    <property type="match status" value="1"/>
</dbReference>
<keyword evidence="4" id="KW-1185">Reference proteome</keyword>
<feature type="signal peptide" evidence="2">
    <location>
        <begin position="1"/>
        <end position="20"/>
    </location>
</feature>
<accession>A0A8T0TA21</accession>
<organism evidence="3 4">
    <name type="scientific">Panicum virgatum</name>
    <name type="common">Blackwell switchgrass</name>
    <dbReference type="NCBI Taxonomy" id="38727"/>
    <lineage>
        <taxon>Eukaryota</taxon>
        <taxon>Viridiplantae</taxon>
        <taxon>Streptophyta</taxon>
        <taxon>Embryophyta</taxon>
        <taxon>Tracheophyta</taxon>
        <taxon>Spermatophyta</taxon>
        <taxon>Magnoliopsida</taxon>
        <taxon>Liliopsida</taxon>
        <taxon>Poales</taxon>
        <taxon>Poaceae</taxon>
        <taxon>PACMAD clade</taxon>
        <taxon>Panicoideae</taxon>
        <taxon>Panicodae</taxon>
        <taxon>Paniceae</taxon>
        <taxon>Panicinae</taxon>
        <taxon>Panicum</taxon>
        <taxon>Panicum sect. Hiantes</taxon>
    </lineage>
</organism>
<gene>
    <name evidence="3" type="ORF">PVAP13_4NG195700</name>
</gene>